<keyword evidence="5 8" id="KW-0547">Nucleotide-binding</keyword>
<dbReference type="Gene3D" id="1.10.510.10">
    <property type="entry name" value="Transferase(Phosphotransferase) domain 1"/>
    <property type="match status" value="1"/>
</dbReference>
<keyword evidence="16" id="KW-1185">Reference proteome</keyword>
<dbReference type="InterPro" id="IPR036871">
    <property type="entry name" value="PX_dom_sf"/>
</dbReference>
<dbReference type="SMART" id="SM00312">
    <property type="entry name" value="PX"/>
    <property type="match status" value="1"/>
</dbReference>
<accession>A0A813Q688</accession>
<dbReference type="PROSITE" id="PS50195">
    <property type="entry name" value="PX"/>
    <property type="match status" value="1"/>
</dbReference>
<keyword evidence="4" id="KW-0808">Transferase</keyword>
<evidence type="ECO:0000313" key="15">
    <source>
        <dbReference type="Proteomes" id="UP000663854"/>
    </source>
</evidence>
<dbReference type="InterPro" id="IPR008271">
    <property type="entry name" value="Ser/Thr_kinase_AS"/>
</dbReference>
<evidence type="ECO:0000256" key="2">
    <source>
        <dbReference type="ARBA" id="ARBA00022527"/>
    </source>
</evidence>
<dbReference type="PROSITE" id="PS51285">
    <property type="entry name" value="AGC_KINASE_CTER"/>
    <property type="match status" value="1"/>
</dbReference>
<gene>
    <name evidence="14" type="ORF">JXQ802_LOCUS28748</name>
    <name evidence="13" type="ORF">PYM288_LOCUS2676</name>
</gene>
<dbReference type="SMART" id="SM00220">
    <property type="entry name" value="S_TKc"/>
    <property type="match status" value="1"/>
</dbReference>
<evidence type="ECO:0000313" key="16">
    <source>
        <dbReference type="Proteomes" id="UP000663870"/>
    </source>
</evidence>
<feature type="domain" description="AGC-kinase C-terminal" evidence="12">
    <location>
        <begin position="452"/>
        <end position="521"/>
    </location>
</feature>
<evidence type="ECO:0000313" key="13">
    <source>
        <dbReference type="EMBL" id="CAF0762585.1"/>
    </source>
</evidence>
<dbReference type="PROSITE" id="PS50011">
    <property type="entry name" value="PROTEIN_KINASE_DOM"/>
    <property type="match status" value="1"/>
</dbReference>
<dbReference type="FunFam" id="3.30.200.20:FF:000103">
    <property type="entry name" value="Protein kinase C"/>
    <property type="match status" value="1"/>
</dbReference>
<organism evidence="13 15">
    <name type="scientific">Rotaria sordida</name>
    <dbReference type="NCBI Taxonomy" id="392033"/>
    <lineage>
        <taxon>Eukaryota</taxon>
        <taxon>Metazoa</taxon>
        <taxon>Spiralia</taxon>
        <taxon>Gnathifera</taxon>
        <taxon>Rotifera</taxon>
        <taxon>Eurotatoria</taxon>
        <taxon>Bdelloidea</taxon>
        <taxon>Philodinida</taxon>
        <taxon>Philodinidae</taxon>
        <taxon>Rotaria</taxon>
    </lineage>
</organism>
<evidence type="ECO:0000256" key="9">
    <source>
        <dbReference type="SAM" id="MobiDB-lite"/>
    </source>
</evidence>
<keyword evidence="3" id="KW-0597">Phosphoprotein</keyword>
<dbReference type="PROSITE" id="PS00108">
    <property type="entry name" value="PROTEIN_KINASE_ST"/>
    <property type="match status" value="1"/>
</dbReference>
<evidence type="ECO:0000256" key="7">
    <source>
        <dbReference type="ARBA" id="ARBA00022840"/>
    </source>
</evidence>
<feature type="domain" description="Protein kinase" evidence="10">
    <location>
        <begin position="190"/>
        <end position="451"/>
    </location>
</feature>
<dbReference type="Proteomes" id="UP000663870">
    <property type="component" value="Unassembled WGS sequence"/>
</dbReference>
<dbReference type="FunFam" id="1.10.510.10:FF:000008">
    <property type="entry name" value="Non-specific serine/threonine protein kinase"/>
    <property type="match status" value="1"/>
</dbReference>
<name>A0A813Q688_9BILA</name>
<sequence length="521" mass="59820">MSKWLEKMSSPTASSSKASTTGSLTLHVIDAQTNTENGRKFTQYKITVNYNGQEWDMWRRYKEFHTLNEKLRRVRSDLKLPGRRLLGDSFEPDFILKRQRGLNDYVQQICTNSQIVNMPEFIEFFGITKPSSNGSPKTATNPSQQSSNGKTNNNVAKATSDDTDDPSTPTDITRVNLGKTEKTSVKPDDFEFRTCIGKGSFGKVYLARHKTEDVIYAIKVVSKALIKRKREERHIMAERDVLVKNTRHPFLVSLQFSFQTPDKLYFVMDFVNGGELFFHLQQERAFSEQRARFYAAEITSAIGYLHKLDIIYRDLKPENILLDREGHIRLTDFGLCKVMLSSEGREGRTATFCGTPEYLAPEVLRREAYTKAVDWWCLGSVTYEMLCARPPFYSRDVNEMYDNILNRPLRFIGNVSERARNLIEQLLRKLPSERLGSGPEDVDEIKRQPFFDPIDWEKLEARKIPPPWKPSVSGPADLAQVDKVFTQEIVSPSVHEPFIGSVTNKDPLFNGFTYVHEAHLK</sequence>
<reference evidence="13" key="1">
    <citation type="submission" date="2021-02" db="EMBL/GenBank/DDBJ databases">
        <authorList>
            <person name="Nowell W R."/>
        </authorList>
    </citation>
    <scope>NUCLEOTIDE SEQUENCE</scope>
</reference>
<dbReference type="Pfam" id="PF00069">
    <property type="entry name" value="Pkinase"/>
    <property type="match status" value="1"/>
</dbReference>
<evidence type="ECO:0000259" key="11">
    <source>
        <dbReference type="PROSITE" id="PS50195"/>
    </source>
</evidence>
<feature type="binding site" evidence="8">
    <location>
        <position position="219"/>
    </location>
    <ligand>
        <name>ATP</name>
        <dbReference type="ChEBI" id="CHEBI:30616"/>
    </ligand>
</feature>
<dbReference type="Proteomes" id="UP000663854">
    <property type="component" value="Unassembled WGS sequence"/>
</dbReference>
<dbReference type="GO" id="GO:0004674">
    <property type="term" value="F:protein serine/threonine kinase activity"/>
    <property type="evidence" value="ECO:0007669"/>
    <property type="project" value="UniProtKB-KW"/>
</dbReference>
<dbReference type="InterPro" id="IPR000719">
    <property type="entry name" value="Prot_kinase_dom"/>
</dbReference>
<dbReference type="PROSITE" id="PS00107">
    <property type="entry name" value="PROTEIN_KINASE_ATP"/>
    <property type="match status" value="1"/>
</dbReference>
<comment type="caution">
    <text evidence="13">The sequence shown here is derived from an EMBL/GenBank/DDBJ whole genome shotgun (WGS) entry which is preliminary data.</text>
</comment>
<dbReference type="SUPFAM" id="SSF56112">
    <property type="entry name" value="Protein kinase-like (PK-like)"/>
    <property type="match status" value="1"/>
</dbReference>
<dbReference type="AlphaFoldDB" id="A0A813Q688"/>
<evidence type="ECO:0000256" key="1">
    <source>
        <dbReference type="ARBA" id="ARBA00009903"/>
    </source>
</evidence>
<dbReference type="PANTHER" id="PTHR24351">
    <property type="entry name" value="RIBOSOMAL PROTEIN S6 KINASE"/>
    <property type="match status" value="1"/>
</dbReference>
<dbReference type="Pfam" id="PF00787">
    <property type="entry name" value="PX"/>
    <property type="match status" value="1"/>
</dbReference>
<feature type="region of interest" description="Disordered" evidence="9">
    <location>
        <begin position="132"/>
        <end position="173"/>
    </location>
</feature>
<evidence type="ECO:0000256" key="5">
    <source>
        <dbReference type="ARBA" id="ARBA00022741"/>
    </source>
</evidence>
<dbReference type="InterPro" id="IPR001683">
    <property type="entry name" value="PX_dom"/>
</dbReference>
<dbReference type="SMART" id="SM00133">
    <property type="entry name" value="S_TK_X"/>
    <property type="match status" value="1"/>
</dbReference>
<feature type="compositionally biased region" description="Polar residues" evidence="9">
    <location>
        <begin position="132"/>
        <end position="157"/>
    </location>
</feature>
<comment type="similarity">
    <text evidence="1">Belongs to the protein kinase superfamily. AGC Ser/Thr protein kinase family.</text>
</comment>
<dbReference type="EMBL" id="CAJNOL010001095">
    <property type="protein sequence ID" value="CAF1286162.1"/>
    <property type="molecule type" value="Genomic_DNA"/>
</dbReference>
<dbReference type="InterPro" id="IPR011009">
    <property type="entry name" value="Kinase-like_dom_sf"/>
</dbReference>
<evidence type="ECO:0000256" key="8">
    <source>
        <dbReference type="PROSITE-ProRule" id="PRU10141"/>
    </source>
</evidence>
<keyword evidence="7 8" id="KW-0067">ATP-binding</keyword>
<dbReference type="SUPFAM" id="SSF64268">
    <property type="entry name" value="PX domain"/>
    <property type="match status" value="1"/>
</dbReference>
<dbReference type="Gene3D" id="3.30.1520.10">
    <property type="entry name" value="Phox-like domain"/>
    <property type="match status" value="1"/>
</dbReference>
<dbReference type="GO" id="GO:0035091">
    <property type="term" value="F:phosphatidylinositol binding"/>
    <property type="evidence" value="ECO:0007669"/>
    <property type="project" value="InterPro"/>
</dbReference>
<evidence type="ECO:0000256" key="4">
    <source>
        <dbReference type="ARBA" id="ARBA00022679"/>
    </source>
</evidence>
<feature type="domain" description="PX" evidence="11">
    <location>
        <begin position="22"/>
        <end position="132"/>
    </location>
</feature>
<evidence type="ECO:0000259" key="12">
    <source>
        <dbReference type="PROSITE" id="PS51285"/>
    </source>
</evidence>
<protein>
    <submittedName>
        <fullName evidence="13">Uncharacterized protein</fullName>
    </submittedName>
</protein>
<evidence type="ECO:0000259" key="10">
    <source>
        <dbReference type="PROSITE" id="PS50011"/>
    </source>
</evidence>
<dbReference type="InterPro" id="IPR017441">
    <property type="entry name" value="Protein_kinase_ATP_BS"/>
</dbReference>
<keyword evidence="2" id="KW-0723">Serine/threonine-protein kinase</keyword>
<evidence type="ECO:0000256" key="3">
    <source>
        <dbReference type="ARBA" id="ARBA00022553"/>
    </source>
</evidence>
<dbReference type="Gene3D" id="3.30.200.20">
    <property type="entry name" value="Phosphorylase Kinase, domain 1"/>
    <property type="match status" value="1"/>
</dbReference>
<dbReference type="GO" id="GO:0005524">
    <property type="term" value="F:ATP binding"/>
    <property type="evidence" value="ECO:0007669"/>
    <property type="project" value="UniProtKB-UniRule"/>
</dbReference>
<evidence type="ECO:0000313" key="14">
    <source>
        <dbReference type="EMBL" id="CAF1286162.1"/>
    </source>
</evidence>
<proteinExistence type="inferred from homology"/>
<keyword evidence="6" id="KW-0418">Kinase</keyword>
<evidence type="ECO:0000256" key="6">
    <source>
        <dbReference type="ARBA" id="ARBA00022777"/>
    </source>
</evidence>
<dbReference type="InterPro" id="IPR000961">
    <property type="entry name" value="AGC-kinase_C"/>
</dbReference>
<dbReference type="EMBL" id="CAJNOH010000018">
    <property type="protein sequence ID" value="CAF0762585.1"/>
    <property type="molecule type" value="Genomic_DNA"/>
</dbReference>